<name>A0A2W7PZV8_9BURK</name>
<accession>A0A2W7PZV8</accession>
<dbReference type="EMBL" id="QKZN01000001">
    <property type="protein sequence ID" value="PZX34189.1"/>
    <property type="molecule type" value="Genomic_DNA"/>
</dbReference>
<dbReference type="Proteomes" id="UP000249638">
    <property type="component" value="Unassembled WGS sequence"/>
</dbReference>
<organism evidence="1 2">
    <name type="scientific">Cupriavidus phytorum</name>
    <dbReference type="NCBI Taxonomy" id="3024399"/>
    <lineage>
        <taxon>Bacteria</taxon>
        <taxon>Pseudomonadati</taxon>
        <taxon>Pseudomonadota</taxon>
        <taxon>Betaproteobacteria</taxon>
        <taxon>Burkholderiales</taxon>
        <taxon>Burkholderiaceae</taxon>
        <taxon>Cupriavidus</taxon>
    </lineage>
</organism>
<sequence length="308" mass="33349">MNRQEHTKLLAEERFLANQLARLPAGAGITKRSLENRLKGIQAVLATRRVDPNPPAKSRLTFRGRPVRGTHGIAAEFGVAATKAFTDAVAAVAASFSGPLAPMGPIRNRDQNQLLITATAVGSFGFELEEARSHELPPDDETPLSRAMKQTVRLIESTTGTDDELADSLAEIDPRALEKVKAFLGVLADSQAACTIETGTEVFRFQDLDQVARSVERLSNKNVREEEVRLTGRFVGVLPHHRSFEFVPEGADGVIYGRIAPGLENPAELAGNLRGLYVSTFARTQVGTGRPRYVLLNAAAAEKFQAPG</sequence>
<dbReference type="AlphaFoldDB" id="A0A2W7PZV8"/>
<gene>
    <name evidence="1" type="ORF">C7416_101473</name>
</gene>
<proteinExistence type="predicted"/>
<evidence type="ECO:0000313" key="1">
    <source>
        <dbReference type="EMBL" id="PZX34189.1"/>
    </source>
</evidence>
<keyword evidence="2" id="KW-1185">Reference proteome</keyword>
<evidence type="ECO:0000313" key="2">
    <source>
        <dbReference type="Proteomes" id="UP000249638"/>
    </source>
</evidence>
<comment type="caution">
    <text evidence="1">The sequence shown here is derived from an EMBL/GenBank/DDBJ whole genome shotgun (WGS) entry which is preliminary data.</text>
</comment>
<reference evidence="1" key="1">
    <citation type="submission" date="2018-06" db="EMBL/GenBank/DDBJ databases">
        <title>Genomic Encyclopedia of Type Strains, Phase IV (KMG-V): Genome sequencing to study the core and pangenomes of soil and plant-associated prokaryotes.</title>
        <authorList>
            <person name="Whitman W."/>
        </authorList>
    </citation>
    <scope>NUCLEOTIDE SEQUENCE [LARGE SCALE GENOMIC DNA]</scope>
    <source>
        <strain evidence="1">MLR2-44</strain>
    </source>
</reference>
<protein>
    <submittedName>
        <fullName evidence="1">Uncharacterized protein</fullName>
    </submittedName>
</protein>